<proteinExistence type="predicted"/>
<feature type="domain" description="AMP-binding enzyme C-terminal" evidence="2">
    <location>
        <begin position="453"/>
        <end position="532"/>
    </location>
</feature>
<evidence type="ECO:0000313" key="4">
    <source>
        <dbReference type="Proteomes" id="UP000184383"/>
    </source>
</evidence>
<accession>A0A1L9RHU2</accession>
<dbReference type="PROSITE" id="PS00455">
    <property type="entry name" value="AMP_BINDING"/>
    <property type="match status" value="1"/>
</dbReference>
<name>A0A1L9RHU2_ASPWE</name>
<protein>
    <recommendedName>
        <fullName evidence="5">AMP-dependent synthetase/ligase domain-containing protein</fullName>
    </recommendedName>
</protein>
<gene>
    <name evidence="3" type="ORF">ASPWEDRAFT_158213</name>
</gene>
<dbReference type="InterPro" id="IPR045851">
    <property type="entry name" value="AMP-bd_C_sf"/>
</dbReference>
<dbReference type="Proteomes" id="UP000184383">
    <property type="component" value="Unassembled WGS sequence"/>
</dbReference>
<dbReference type="InterPro" id="IPR042099">
    <property type="entry name" value="ANL_N_sf"/>
</dbReference>
<dbReference type="Pfam" id="PF00501">
    <property type="entry name" value="AMP-binding"/>
    <property type="match status" value="1"/>
</dbReference>
<feature type="domain" description="AMP-dependent synthetase/ligase" evidence="1">
    <location>
        <begin position="23"/>
        <end position="398"/>
    </location>
</feature>
<reference evidence="4" key="1">
    <citation type="journal article" date="2017" name="Genome Biol.">
        <title>Comparative genomics reveals high biological diversity and specific adaptations in the industrially and medically important fungal genus Aspergillus.</title>
        <authorList>
            <person name="de Vries R.P."/>
            <person name="Riley R."/>
            <person name="Wiebenga A."/>
            <person name="Aguilar-Osorio G."/>
            <person name="Amillis S."/>
            <person name="Uchima C.A."/>
            <person name="Anderluh G."/>
            <person name="Asadollahi M."/>
            <person name="Askin M."/>
            <person name="Barry K."/>
            <person name="Battaglia E."/>
            <person name="Bayram O."/>
            <person name="Benocci T."/>
            <person name="Braus-Stromeyer S.A."/>
            <person name="Caldana C."/>
            <person name="Canovas D."/>
            <person name="Cerqueira G.C."/>
            <person name="Chen F."/>
            <person name="Chen W."/>
            <person name="Choi C."/>
            <person name="Clum A."/>
            <person name="Dos Santos R.A."/>
            <person name="Damasio A.R."/>
            <person name="Diallinas G."/>
            <person name="Emri T."/>
            <person name="Fekete E."/>
            <person name="Flipphi M."/>
            <person name="Freyberg S."/>
            <person name="Gallo A."/>
            <person name="Gournas C."/>
            <person name="Habgood R."/>
            <person name="Hainaut M."/>
            <person name="Harispe M.L."/>
            <person name="Henrissat B."/>
            <person name="Hilden K.S."/>
            <person name="Hope R."/>
            <person name="Hossain A."/>
            <person name="Karabika E."/>
            <person name="Karaffa L."/>
            <person name="Karanyi Z."/>
            <person name="Krasevec N."/>
            <person name="Kuo A."/>
            <person name="Kusch H."/>
            <person name="LaButti K."/>
            <person name="Lagendijk E.L."/>
            <person name="Lapidus A."/>
            <person name="Levasseur A."/>
            <person name="Lindquist E."/>
            <person name="Lipzen A."/>
            <person name="Logrieco A.F."/>
            <person name="MacCabe A."/>
            <person name="Maekelae M.R."/>
            <person name="Malavazi I."/>
            <person name="Melin P."/>
            <person name="Meyer V."/>
            <person name="Mielnichuk N."/>
            <person name="Miskei M."/>
            <person name="Molnar A.P."/>
            <person name="Mule G."/>
            <person name="Ngan C.Y."/>
            <person name="Orejas M."/>
            <person name="Orosz E."/>
            <person name="Ouedraogo J.P."/>
            <person name="Overkamp K.M."/>
            <person name="Park H.-S."/>
            <person name="Perrone G."/>
            <person name="Piumi F."/>
            <person name="Punt P.J."/>
            <person name="Ram A.F."/>
            <person name="Ramon A."/>
            <person name="Rauscher S."/>
            <person name="Record E."/>
            <person name="Riano-Pachon D.M."/>
            <person name="Robert V."/>
            <person name="Roehrig J."/>
            <person name="Ruller R."/>
            <person name="Salamov A."/>
            <person name="Salih N.S."/>
            <person name="Samson R.A."/>
            <person name="Sandor E."/>
            <person name="Sanguinetti M."/>
            <person name="Schuetze T."/>
            <person name="Sepcic K."/>
            <person name="Shelest E."/>
            <person name="Sherlock G."/>
            <person name="Sophianopoulou V."/>
            <person name="Squina F.M."/>
            <person name="Sun H."/>
            <person name="Susca A."/>
            <person name="Todd R.B."/>
            <person name="Tsang A."/>
            <person name="Unkles S.E."/>
            <person name="van de Wiele N."/>
            <person name="van Rossen-Uffink D."/>
            <person name="Oliveira J.V."/>
            <person name="Vesth T.C."/>
            <person name="Visser J."/>
            <person name="Yu J.-H."/>
            <person name="Zhou M."/>
            <person name="Andersen M.R."/>
            <person name="Archer D.B."/>
            <person name="Baker S.E."/>
            <person name="Benoit I."/>
            <person name="Brakhage A.A."/>
            <person name="Braus G.H."/>
            <person name="Fischer R."/>
            <person name="Frisvad J.C."/>
            <person name="Goldman G.H."/>
            <person name="Houbraken J."/>
            <person name="Oakley B."/>
            <person name="Pocsi I."/>
            <person name="Scazzocchio C."/>
            <person name="Seiboth B."/>
            <person name="vanKuyk P.A."/>
            <person name="Wortman J."/>
            <person name="Dyer P.S."/>
            <person name="Grigoriev I.V."/>
        </authorList>
    </citation>
    <scope>NUCLEOTIDE SEQUENCE [LARGE SCALE GENOMIC DNA]</scope>
    <source>
        <strain evidence="4">DTO 134E9</strain>
    </source>
</reference>
<dbReference type="InterPro" id="IPR020845">
    <property type="entry name" value="AMP-binding_CS"/>
</dbReference>
<evidence type="ECO:0000259" key="2">
    <source>
        <dbReference type="Pfam" id="PF13193"/>
    </source>
</evidence>
<dbReference type="GO" id="GO:0031956">
    <property type="term" value="F:medium-chain fatty acid-CoA ligase activity"/>
    <property type="evidence" value="ECO:0007669"/>
    <property type="project" value="TreeGrafter"/>
</dbReference>
<dbReference type="GO" id="GO:0006631">
    <property type="term" value="P:fatty acid metabolic process"/>
    <property type="evidence" value="ECO:0007669"/>
    <property type="project" value="TreeGrafter"/>
</dbReference>
<dbReference type="SUPFAM" id="SSF56801">
    <property type="entry name" value="Acetyl-CoA synthetase-like"/>
    <property type="match status" value="1"/>
</dbReference>
<evidence type="ECO:0000259" key="1">
    <source>
        <dbReference type="Pfam" id="PF00501"/>
    </source>
</evidence>
<organism evidence="3 4">
    <name type="scientific">Aspergillus wentii DTO 134E9</name>
    <dbReference type="NCBI Taxonomy" id="1073089"/>
    <lineage>
        <taxon>Eukaryota</taxon>
        <taxon>Fungi</taxon>
        <taxon>Dikarya</taxon>
        <taxon>Ascomycota</taxon>
        <taxon>Pezizomycotina</taxon>
        <taxon>Eurotiomycetes</taxon>
        <taxon>Eurotiomycetidae</taxon>
        <taxon>Eurotiales</taxon>
        <taxon>Aspergillaceae</taxon>
        <taxon>Aspergillus</taxon>
        <taxon>Aspergillus subgen. Cremei</taxon>
    </lineage>
</organism>
<dbReference type="PANTHER" id="PTHR43201">
    <property type="entry name" value="ACYL-COA SYNTHETASE"/>
    <property type="match status" value="1"/>
</dbReference>
<dbReference type="Pfam" id="PF13193">
    <property type="entry name" value="AMP-binding_C"/>
    <property type="match status" value="1"/>
</dbReference>
<dbReference type="InterPro" id="IPR025110">
    <property type="entry name" value="AMP-bd_C"/>
</dbReference>
<dbReference type="RefSeq" id="XP_040688103.1">
    <property type="nucleotide sequence ID" value="XM_040829743.1"/>
</dbReference>
<dbReference type="InterPro" id="IPR000873">
    <property type="entry name" value="AMP-dep_synth/lig_dom"/>
</dbReference>
<keyword evidence="4" id="KW-1185">Reference proteome</keyword>
<dbReference type="STRING" id="1073089.A0A1L9RHU2"/>
<dbReference type="PANTHER" id="PTHR43201:SF6">
    <property type="entry name" value="ACYL COA SYNTHETASE (EUROFUNG)"/>
    <property type="match status" value="1"/>
</dbReference>
<dbReference type="EMBL" id="KV878213">
    <property type="protein sequence ID" value="OJJ34427.1"/>
    <property type="molecule type" value="Genomic_DNA"/>
</dbReference>
<dbReference type="Gene3D" id="3.40.50.12780">
    <property type="entry name" value="N-terminal domain of ligase-like"/>
    <property type="match status" value="1"/>
</dbReference>
<dbReference type="Gene3D" id="3.30.300.30">
    <property type="match status" value="1"/>
</dbReference>
<dbReference type="OrthoDB" id="10253115at2759"/>
<evidence type="ECO:0000313" key="3">
    <source>
        <dbReference type="EMBL" id="OJJ34427.1"/>
    </source>
</evidence>
<evidence type="ECO:0008006" key="5">
    <source>
        <dbReference type="Google" id="ProtNLM"/>
    </source>
</evidence>
<sequence length="552" mass="60490">MSLIHGPTSSPLSNKTISTLIAEQTTHHGDKPAIIVPWQSIRLTYRQLSERSAVIAKAMLEVGLRKGDCVGIMAGNCHEYIEVFLGGARIGCPVVVLNSFYTGEEVKRAVMLTSCKLVFIAKRIGQRDLSSHAEMLRGLPELDRVVCLEGTLDQVQSYNAFTSNRHSVFMKDAILHRAEKMVTPSDILNLQFTSGTTGSPKAAMLTHNNLINNASSVGNALHLSPSDIICSPPPLFHCFGLVMGFLASFTHGSSIIFPSDFFNPAAVVDALIAENATVLLGVPTMYIAEMEVMQKTGQKPTSLRTGLASGSAVSMTLMNTLRGRMGVEKMLIAYGMTETSPVTFITSMDDSDEKRSSTIGKVMPHCAAKIVDKKGDIVDRGVRGEICTSGYVLQKGYWRNEEKTREVMKVDDEGVVWMYTGDEGYIDEEGYGHVTGRIKDIIIRGGENIWPTEIEERLISHPLISEASVVGLKDERYGEAVGCFLKAASKLSDKEVQDWVSQTLGRHKAPKHIFWIGDARVGDDFPKTGSGKHQKHVMRAMGDRLIAIKARL</sequence>
<dbReference type="VEuPathDB" id="FungiDB:ASPWEDRAFT_158213"/>
<dbReference type="GeneID" id="63745591"/>
<dbReference type="AlphaFoldDB" id="A0A1L9RHU2"/>